<dbReference type="InterPro" id="IPR011055">
    <property type="entry name" value="Dup_hybrid_motif"/>
</dbReference>
<dbReference type="CDD" id="cd12797">
    <property type="entry name" value="M23_peptidase"/>
    <property type="match status" value="1"/>
</dbReference>
<sequence length="563" mass="62930">MNVRVLTGIILCGFGVYAQNNNALQFDNPLHIPINASGNFGELRGTHFHAGLDIKTQQRTGLPVYAPADGYVSRIKVSTWGYGKALYIDHPNGQTTVYGHLDSYAGEIADLVKNRHYAEKSFEIEIFPRKNQLAVKRGQIIAYTGNTGGSGGPHLHYEFRDTQTQQILNPLGEGMDKMLTDTQVPSVNAVFVYPLSDDAVVNQGQIPQQLSYVTQSDGTLLVSPIKAKGTIGFGIDIHDTANFNTNKNGVYAVETFVNSKRVFNYKFDRFSFAESGLVNALIDYERFVTTRKKVQKLFYDKPYNLSVLSIDASKGQINVKAGENYTYKIVLADYHGNTKTISIPVEYADEVVQNTRKVESGEYKINADRDYIFEKENVTVSIPVKAFYNDFEMNMSVANNVLKLHKPVVPMAKSIAITFDTSNMDISNRDKAFIARVDGGKRDYFKTTKKGNLWTIYTKSFGDYKILTDELAPKIYKPSFEEGQWISSATEVSFLISDDVAGISSIVGTINGKWALLDYDYKTKKIVHKFSDKVVVSGRNDVVIKVTDNVGNEGVFESHFFIK</sequence>
<keyword evidence="3" id="KW-1185">Reference proteome</keyword>
<dbReference type="Proteomes" id="UP000243588">
    <property type="component" value="Unassembled WGS sequence"/>
</dbReference>
<dbReference type="AlphaFoldDB" id="A0A1G8ETT9"/>
<evidence type="ECO:0000313" key="3">
    <source>
        <dbReference type="Proteomes" id="UP000243588"/>
    </source>
</evidence>
<dbReference type="STRING" id="702745.SAMN05421818_11274"/>
<dbReference type="InterPro" id="IPR050570">
    <property type="entry name" value="Cell_wall_metabolism_enzyme"/>
</dbReference>
<proteinExistence type="predicted"/>
<dbReference type="InterPro" id="IPR016047">
    <property type="entry name" value="M23ase_b-sheet_dom"/>
</dbReference>
<accession>A0A1G8ETT9</accession>
<dbReference type="PANTHER" id="PTHR21666:SF285">
    <property type="entry name" value="M23 FAMILY METALLOPEPTIDASE"/>
    <property type="match status" value="1"/>
</dbReference>
<dbReference type="Pfam" id="PF01551">
    <property type="entry name" value="Peptidase_M23"/>
    <property type="match status" value="2"/>
</dbReference>
<evidence type="ECO:0000313" key="2">
    <source>
        <dbReference type="EMBL" id="SDH73255.1"/>
    </source>
</evidence>
<dbReference type="EMBL" id="FNDQ01000012">
    <property type="protein sequence ID" value="SDH73255.1"/>
    <property type="molecule type" value="Genomic_DNA"/>
</dbReference>
<dbReference type="RefSeq" id="WP_090408769.1">
    <property type="nucleotide sequence ID" value="NZ_FNDQ01000012.1"/>
</dbReference>
<feature type="domain" description="M23ase beta-sheet core" evidence="1">
    <location>
        <begin position="48"/>
        <end position="113"/>
    </location>
</feature>
<dbReference type="GO" id="GO:0004222">
    <property type="term" value="F:metalloendopeptidase activity"/>
    <property type="evidence" value="ECO:0007669"/>
    <property type="project" value="TreeGrafter"/>
</dbReference>
<dbReference type="SUPFAM" id="SSF51261">
    <property type="entry name" value="Duplicated hybrid motif"/>
    <property type="match status" value="1"/>
</dbReference>
<dbReference type="Gene3D" id="2.70.70.10">
    <property type="entry name" value="Glucose Permease (Domain IIA)"/>
    <property type="match status" value="1"/>
</dbReference>
<organism evidence="2 3">
    <name type="scientific">Myroides phaeus</name>
    <dbReference type="NCBI Taxonomy" id="702745"/>
    <lineage>
        <taxon>Bacteria</taxon>
        <taxon>Pseudomonadati</taxon>
        <taxon>Bacteroidota</taxon>
        <taxon>Flavobacteriia</taxon>
        <taxon>Flavobacteriales</taxon>
        <taxon>Flavobacteriaceae</taxon>
        <taxon>Myroides</taxon>
    </lineage>
</organism>
<name>A0A1G8ETT9_9FLAO</name>
<evidence type="ECO:0000259" key="1">
    <source>
        <dbReference type="Pfam" id="PF01551"/>
    </source>
</evidence>
<reference evidence="3" key="1">
    <citation type="submission" date="2016-10" db="EMBL/GenBank/DDBJ databases">
        <authorList>
            <person name="Varghese N."/>
            <person name="Submissions S."/>
        </authorList>
    </citation>
    <scope>NUCLEOTIDE SEQUENCE [LARGE SCALE GENOMIC DNA]</scope>
    <source>
        <strain evidence="3">DSM 23313</strain>
    </source>
</reference>
<dbReference type="PANTHER" id="PTHR21666">
    <property type="entry name" value="PEPTIDASE-RELATED"/>
    <property type="match status" value="1"/>
</dbReference>
<feature type="domain" description="M23ase beta-sheet core" evidence="1">
    <location>
        <begin position="133"/>
        <end position="164"/>
    </location>
</feature>
<gene>
    <name evidence="2" type="ORF">SAMN05421818_11274</name>
</gene>
<protein>
    <submittedName>
        <fullName evidence="2">Peptidase family M23</fullName>
    </submittedName>
</protein>